<dbReference type="AlphaFoldDB" id="A0A0G0LLY1"/>
<dbReference type="Gene3D" id="3.90.245.10">
    <property type="entry name" value="Ribonucleoside hydrolase-like"/>
    <property type="match status" value="1"/>
</dbReference>
<gene>
    <name evidence="4" type="ORF">UT18_C0033G0001</name>
</gene>
<keyword evidence="2" id="KW-0326">Glycosidase</keyword>
<dbReference type="InterPro" id="IPR036452">
    <property type="entry name" value="Ribo_hydro-like"/>
</dbReference>
<sequence>MKEKIIIDTDPGVDDALALIMLEKTDLFDIRAVTTVAGNSTIQNVTNNAAYILELAESKAPLFSDAAKPLKKKLFTAKSHGKKGLDGIKNIKHVPLTGDAPERIVEIIKKYPNQITIVAIGPLTNIATAFLLDPEIPKLIKKLIIMGGGIDIGNVTKSAEFNFFVDPEATRVVFESNVPKVLITLNVCYKTPVVVEDFEKLKDSKLYDPILSMIRPYKKGLEKYEGNEMRGIVLYDVLAAYYLVNPGAFCILKANMNITKEGQVKLTVDNADYNTEIVQDVVKEDFIKDFFDWLGC</sequence>
<dbReference type="Pfam" id="PF01156">
    <property type="entry name" value="IU_nuc_hydro"/>
    <property type="match status" value="1"/>
</dbReference>
<dbReference type="EMBL" id="LBVV01000033">
    <property type="protein sequence ID" value="KKQ92903.1"/>
    <property type="molecule type" value="Genomic_DNA"/>
</dbReference>
<protein>
    <submittedName>
        <fullName evidence="4">Inosine-uridine nucleoside N-ribohydrolase</fullName>
    </submittedName>
</protein>
<dbReference type="PATRIC" id="fig|1618345.3.peg.1208"/>
<evidence type="ECO:0000256" key="1">
    <source>
        <dbReference type="ARBA" id="ARBA00022801"/>
    </source>
</evidence>
<dbReference type="GO" id="GO:0006152">
    <property type="term" value="P:purine nucleoside catabolic process"/>
    <property type="evidence" value="ECO:0007669"/>
    <property type="project" value="TreeGrafter"/>
</dbReference>
<evidence type="ECO:0000259" key="3">
    <source>
        <dbReference type="Pfam" id="PF01156"/>
    </source>
</evidence>
<dbReference type="Proteomes" id="UP000034207">
    <property type="component" value="Unassembled WGS sequence"/>
</dbReference>
<keyword evidence="1 4" id="KW-0378">Hydrolase</keyword>
<evidence type="ECO:0000256" key="2">
    <source>
        <dbReference type="ARBA" id="ARBA00023295"/>
    </source>
</evidence>
<evidence type="ECO:0000313" key="5">
    <source>
        <dbReference type="Proteomes" id="UP000034207"/>
    </source>
</evidence>
<dbReference type="InterPro" id="IPR001910">
    <property type="entry name" value="Inosine/uridine_hydrolase_dom"/>
</dbReference>
<organism evidence="4 5">
    <name type="scientific">candidate division CPR2 bacterium GW2011_GWC2_39_10</name>
    <dbReference type="NCBI Taxonomy" id="1618345"/>
    <lineage>
        <taxon>Bacteria</taxon>
        <taxon>Bacteria division CPR2</taxon>
    </lineage>
</organism>
<dbReference type="STRING" id="1618345.UT18_C0033G0001"/>
<feature type="domain" description="Inosine/uridine-preferring nucleoside hydrolase" evidence="3">
    <location>
        <begin position="5"/>
        <end position="287"/>
    </location>
</feature>
<accession>A0A0G0LLY1</accession>
<name>A0A0G0LLY1_UNCC2</name>
<dbReference type="GO" id="GO:0008477">
    <property type="term" value="F:purine nucleosidase activity"/>
    <property type="evidence" value="ECO:0007669"/>
    <property type="project" value="TreeGrafter"/>
</dbReference>
<dbReference type="GO" id="GO:0005829">
    <property type="term" value="C:cytosol"/>
    <property type="evidence" value="ECO:0007669"/>
    <property type="project" value="TreeGrafter"/>
</dbReference>
<dbReference type="PANTHER" id="PTHR12304">
    <property type="entry name" value="INOSINE-URIDINE PREFERRING NUCLEOSIDE HYDROLASE"/>
    <property type="match status" value="1"/>
</dbReference>
<proteinExistence type="predicted"/>
<evidence type="ECO:0000313" key="4">
    <source>
        <dbReference type="EMBL" id="KKQ92903.1"/>
    </source>
</evidence>
<dbReference type="PANTHER" id="PTHR12304:SF4">
    <property type="entry name" value="URIDINE NUCLEOSIDASE"/>
    <property type="match status" value="1"/>
</dbReference>
<dbReference type="InterPro" id="IPR023186">
    <property type="entry name" value="IUNH"/>
</dbReference>
<reference evidence="4 5" key="1">
    <citation type="journal article" date="2015" name="Nature">
        <title>rRNA introns, odd ribosomes, and small enigmatic genomes across a large radiation of phyla.</title>
        <authorList>
            <person name="Brown C.T."/>
            <person name="Hug L.A."/>
            <person name="Thomas B.C."/>
            <person name="Sharon I."/>
            <person name="Castelle C.J."/>
            <person name="Singh A."/>
            <person name="Wilkins M.J."/>
            <person name="Williams K.H."/>
            <person name="Banfield J.F."/>
        </authorList>
    </citation>
    <scope>NUCLEOTIDE SEQUENCE [LARGE SCALE GENOMIC DNA]</scope>
</reference>
<dbReference type="SUPFAM" id="SSF53590">
    <property type="entry name" value="Nucleoside hydrolase"/>
    <property type="match status" value="1"/>
</dbReference>
<comment type="caution">
    <text evidence="4">The sequence shown here is derived from an EMBL/GenBank/DDBJ whole genome shotgun (WGS) entry which is preliminary data.</text>
</comment>